<keyword evidence="12" id="KW-0325">Glycoprotein</keyword>
<dbReference type="PANTHER" id="PTHR31388:SF270">
    <property type="entry name" value="PEROXIDASE 22-RELATED"/>
    <property type="match status" value="1"/>
</dbReference>
<comment type="caution">
    <text evidence="21">The sequence shown here is derived from an EMBL/GenBank/DDBJ whole genome shotgun (WGS) entry which is preliminary data.</text>
</comment>
<evidence type="ECO:0000259" key="20">
    <source>
        <dbReference type="PROSITE" id="PS50873"/>
    </source>
</evidence>
<feature type="binding site" evidence="16">
    <location>
        <position position="84"/>
    </location>
    <ligand>
        <name>Ca(2+)</name>
        <dbReference type="ChEBI" id="CHEBI:29108"/>
        <label>1</label>
    </ligand>
</feature>
<evidence type="ECO:0000256" key="16">
    <source>
        <dbReference type="PIRSR" id="PIRSR600823-3"/>
    </source>
</evidence>
<dbReference type="PRINTS" id="PR00461">
    <property type="entry name" value="PLPEROXIDASE"/>
</dbReference>
<comment type="similarity">
    <text evidence="3">Belongs to the peroxidase family. Ascorbate peroxidase subfamily.</text>
</comment>
<feature type="disulfide bond" evidence="18">
    <location>
        <begin position="76"/>
        <end position="81"/>
    </location>
</feature>
<dbReference type="PROSITE" id="PS00436">
    <property type="entry name" value="PEROXIDASE_2"/>
    <property type="match status" value="1"/>
</dbReference>
<feature type="disulfide bond" evidence="18">
    <location>
        <begin position="43"/>
        <end position="123"/>
    </location>
</feature>
<protein>
    <recommendedName>
        <fullName evidence="4 19">Peroxidase</fullName>
        <ecNumber evidence="4 19">1.11.1.7</ecNumber>
    </recommendedName>
</protein>
<dbReference type="Gene3D" id="1.10.420.10">
    <property type="entry name" value="Peroxidase, domain 2"/>
    <property type="match status" value="1"/>
</dbReference>
<accession>A0A1R3HRW9</accession>
<organism evidence="21 22">
    <name type="scientific">Corchorus capsularis</name>
    <name type="common">Jute</name>
    <dbReference type="NCBI Taxonomy" id="210143"/>
    <lineage>
        <taxon>Eukaryota</taxon>
        <taxon>Viridiplantae</taxon>
        <taxon>Streptophyta</taxon>
        <taxon>Embryophyta</taxon>
        <taxon>Tracheophyta</taxon>
        <taxon>Spermatophyta</taxon>
        <taxon>Magnoliopsida</taxon>
        <taxon>eudicotyledons</taxon>
        <taxon>Gunneridae</taxon>
        <taxon>Pentapetalae</taxon>
        <taxon>rosids</taxon>
        <taxon>malvids</taxon>
        <taxon>Malvales</taxon>
        <taxon>Malvaceae</taxon>
        <taxon>Grewioideae</taxon>
        <taxon>Apeibeae</taxon>
        <taxon>Corchorus</taxon>
    </lineage>
</organism>
<comment type="catalytic activity">
    <reaction evidence="1 19">
        <text>2 a phenolic donor + H2O2 = 2 a phenolic radical donor + 2 H2O</text>
        <dbReference type="Rhea" id="RHEA:56136"/>
        <dbReference type="ChEBI" id="CHEBI:15377"/>
        <dbReference type="ChEBI" id="CHEBI:16240"/>
        <dbReference type="ChEBI" id="CHEBI:139520"/>
        <dbReference type="ChEBI" id="CHEBI:139521"/>
        <dbReference type="EC" id="1.11.1.7"/>
    </reaction>
</comment>
<feature type="disulfide bond" evidence="18">
    <location>
        <begin position="209"/>
        <end position="241"/>
    </location>
</feature>
<keyword evidence="9 19" id="KW-0560">Oxidoreductase</keyword>
<evidence type="ECO:0000256" key="10">
    <source>
        <dbReference type="ARBA" id="ARBA00023004"/>
    </source>
</evidence>
<dbReference type="EMBL" id="AWWV01011284">
    <property type="protein sequence ID" value="OMO73103.1"/>
    <property type="molecule type" value="Genomic_DNA"/>
</dbReference>
<keyword evidence="8 16" id="KW-0106">Calcium</keyword>
<dbReference type="GO" id="GO:0140825">
    <property type="term" value="F:lactoperoxidase activity"/>
    <property type="evidence" value="ECO:0007669"/>
    <property type="project" value="UniProtKB-EC"/>
</dbReference>
<feature type="binding site" evidence="16">
    <location>
        <position position="82"/>
    </location>
    <ligand>
        <name>Ca(2+)</name>
        <dbReference type="ChEBI" id="CHEBI:29108"/>
        <label>1</label>
    </ligand>
</feature>
<evidence type="ECO:0000256" key="18">
    <source>
        <dbReference type="PIRSR" id="PIRSR600823-5"/>
    </source>
</evidence>
<dbReference type="FunFam" id="1.10.420.10:FF:000001">
    <property type="entry name" value="Peroxidase"/>
    <property type="match status" value="1"/>
</dbReference>
<dbReference type="FunFam" id="1.10.520.10:FF:000001">
    <property type="entry name" value="Peroxidase"/>
    <property type="match status" value="1"/>
</dbReference>
<evidence type="ECO:0000256" key="7">
    <source>
        <dbReference type="ARBA" id="ARBA00022723"/>
    </source>
</evidence>
<dbReference type="GO" id="GO:0020037">
    <property type="term" value="F:heme binding"/>
    <property type="evidence" value="ECO:0007669"/>
    <property type="project" value="UniProtKB-UniRule"/>
</dbReference>
<comment type="cofactor">
    <cofactor evidence="16 19">
        <name>heme b</name>
        <dbReference type="ChEBI" id="CHEBI:60344"/>
    </cofactor>
    <text evidence="16 19">Binds 1 heme b (iron(II)-protoporphyrin IX) group per subunit.</text>
</comment>
<evidence type="ECO:0000256" key="4">
    <source>
        <dbReference type="ARBA" id="ARBA00012313"/>
    </source>
</evidence>
<evidence type="ECO:0000256" key="6">
    <source>
        <dbReference type="ARBA" id="ARBA00022617"/>
    </source>
</evidence>
<evidence type="ECO:0000256" key="2">
    <source>
        <dbReference type="ARBA" id="ARBA00002322"/>
    </source>
</evidence>
<feature type="disulfide bond" evidence="18">
    <location>
        <begin position="129"/>
        <end position="332"/>
    </location>
</feature>
<dbReference type="PANTHER" id="PTHR31388">
    <property type="entry name" value="PEROXIDASE 72-RELATED"/>
    <property type="match status" value="1"/>
</dbReference>
<dbReference type="CDD" id="cd00693">
    <property type="entry name" value="secretory_peroxidase"/>
    <property type="match status" value="1"/>
</dbReference>
<feature type="binding site" evidence="16">
    <location>
        <position position="262"/>
    </location>
    <ligand>
        <name>Ca(2+)</name>
        <dbReference type="ChEBI" id="CHEBI:29108"/>
        <label>2</label>
    </ligand>
</feature>
<feature type="binding site" evidence="16">
    <location>
        <position position="80"/>
    </location>
    <ligand>
        <name>Ca(2+)</name>
        <dbReference type="ChEBI" id="CHEBI:29108"/>
        <label>1</label>
    </ligand>
</feature>
<name>A0A1R3HRW9_COCAP</name>
<dbReference type="InterPro" id="IPR010255">
    <property type="entry name" value="Haem_peroxidase_sf"/>
</dbReference>
<comment type="subcellular location">
    <subcellularLocation>
        <location evidence="19">Secreted</location>
    </subcellularLocation>
</comment>
<keyword evidence="22" id="KW-1185">Reference proteome</keyword>
<feature type="domain" description="Plant heme peroxidase family profile" evidence="20">
    <location>
        <begin position="33"/>
        <end position="336"/>
    </location>
</feature>
<dbReference type="PROSITE" id="PS00435">
    <property type="entry name" value="PEROXIDASE_1"/>
    <property type="match status" value="1"/>
</dbReference>
<dbReference type="InterPro" id="IPR033905">
    <property type="entry name" value="Secretory_peroxidase"/>
</dbReference>
<dbReference type="Proteomes" id="UP000188268">
    <property type="component" value="Unassembled WGS sequence"/>
</dbReference>
<feature type="binding site" evidence="16">
    <location>
        <position position="78"/>
    </location>
    <ligand>
        <name>Ca(2+)</name>
        <dbReference type="ChEBI" id="CHEBI:29108"/>
        <label>1</label>
    </ligand>
</feature>
<keyword evidence="6 19" id="KW-0349">Heme</keyword>
<evidence type="ECO:0000256" key="15">
    <source>
        <dbReference type="PIRSR" id="PIRSR600823-2"/>
    </source>
</evidence>
<reference evidence="21 22" key="1">
    <citation type="submission" date="2013-09" db="EMBL/GenBank/DDBJ databases">
        <title>Corchorus capsularis genome sequencing.</title>
        <authorList>
            <person name="Alam M."/>
            <person name="Haque M.S."/>
            <person name="Islam M.S."/>
            <person name="Emdad E.M."/>
            <person name="Islam M.M."/>
            <person name="Ahmed B."/>
            <person name="Halim A."/>
            <person name="Hossen Q.M.M."/>
            <person name="Hossain M.Z."/>
            <person name="Ahmed R."/>
            <person name="Khan M.M."/>
            <person name="Islam R."/>
            <person name="Rashid M.M."/>
            <person name="Khan S.A."/>
            <person name="Rahman M.S."/>
            <person name="Alam M."/>
        </authorList>
    </citation>
    <scope>NUCLEOTIDE SEQUENCE [LARGE SCALE GENOMIC DNA]</scope>
    <source>
        <strain evidence="22">cv. CVL-1</strain>
        <tissue evidence="21">Whole seedling</tissue>
    </source>
</reference>
<keyword evidence="5 19" id="KW-0575">Peroxidase</keyword>
<dbReference type="InterPro" id="IPR019793">
    <property type="entry name" value="Peroxidases_heam-ligand_BS"/>
</dbReference>
<dbReference type="InterPro" id="IPR000823">
    <property type="entry name" value="Peroxidase_pln"/>
</dbReference>
<dbReference type="Pfam" id="PF00141">
    <property type="entry name" value="peroxidase"/>
    <property type="match status" value="1"/>
</dbReference>
<evidence type="ECO:0000256" key="17">
    <source>
        <dbReference type="PIRSR" id="PIRSR600823-4"/>
    </source>
</evidence>
<evidence type="ECO:0000256" key="19">
    <source>
        <dbReference type="RuleBase" id="RU362060"/>
    </source>
</evidence>
<evidence type="ECO:0000256" key="3">
    <source>
        <dbReference type="ARBA" id="ARBA00006873"/>
    </source>
</evidence>
<comment type="similarity">
    <text evidence="19">Belongs to the peroxidase family. Classical plant (class III) peroxidase subfamily.</text>
</comment>
<keyword evidence="19" id="KW-0964">Secreted</keyword>
<evidence type="ECO:0000256" key="1">
    <source>
        <dbReference type="ARBA" id="ARBA00000189"/>
    </source>
</evidence>
<evidence type="ECO:0000256" key="8">
    <source>
        <dbReference type="ARBA" id="ARBA00022837"/>
    </source>
</evidence>
<feature type="binding site" description="axial binding residue" evidence="16">
    <location>
        <position position="202"/>
    </location>
    <ligand>
        <name>heme b</name>
        <dbReference type="ChEBI" id="CHEBI:60344"/>
    </ligand>
    <ligandPart>
        <name>Fe</name>
        <dbReference type="ChEBI" id="CHEBI:18248"/>
    </ligandPart>
</feature>
<dbReference type="OrthoDB" id="2113341at2759"/>
<feature type="binding site" evidence="16">
    <location>
        <position position="257"/>
    </location>
    <ligand>
        <name>Ca(2+)</name>
        <dbReference type="ChEBI" id="CHEBI:29108"/>
        <label>2</label>
    </ligand>
</feature>
<feature type="binding site" evidence="16">
    <location>
        <position position="254"/>
    </location>
    <ligand>
        <name>Ca(2+)</name>
        <dbReference type="ChEBI" id="CHEBI:29108"/>
        <label>2</label>
    </ligand>
</feature>
<feature type="binding site" evidence="16">
    <location>
        <position position="96"/>
    </location>
    <ligand>
        <name>Ca(2+)</name>
        <dbReference type="ChEBI" id="CHEBI:29108"/>
        <label>1</label>
    </ligand>
</feature>
<comment type="function">
    <text evidence="2">Removal of H(2)O(2), oxidation of toxic reductants, biosynthesis and degradation of lignin, suberization, auxin catabolism, response to environmental stresses such as wounding, pathogen attack and oxidative stress. These functions might be dependent on each isozyme/isoform in each plant tissue.</text>
</comment>
<dbReference type="GO" id="GO:0006979">
    <property type="term" value="P:response to oxidative stress"/>
    <property type="evidence" value="ECO:0007669"/>
    <property type="project" value="UniProtKB-UniRule"/>
</dbReference>
<proteinExistence type="inferred from homology"/>
<evidence type="ECO:0000256" key="5">
    <source>
        <dbReference type="ARBA" id="ARBA00022559"/>
    </source>
</evidence>
<keyword evidence="10 16" id="KW-0408">Iron</keyword>
<dbReference type="GO" id="GO:0005576">
    <property type="term" value="C:extracellular region"/>
    <property type="evidence" value="ECO:0007669"/>
    <property type="project" value="UniProtKB-SubCell"/>
</dbReference>
<dbReference type="GO" id="GO:0046872">
    <property type="term" value="F:metal ion binding"/>
    <property type="evidence" value="ECO:0007669"/>
    <property type="project" value="UniProtKB-UniRule"/>
</dbReference>
<dbReference type="InterPro" id="IPR019794">
    <property type="entry name" value="Peroxidases_AS"/>
</dbReference>
<evidence type="ECO:0000256" key="13">
    <source>
        <dbReference type="ARBA" id="ARBA00023324"/>
    </source>
</evidence>
<feature type="active site" description="Proton acceptor" evidence="14">
    <location>
        <position position="74"/>
    </location>
</feature>
<gene>
    <name evidence="21" type="ORF">CCACVL1_17471</name>
</gene>
<feature type="binding site" evidence="16">
    <location>
        <position position="203"/>
    </location>
    <ligand>
        <name>Ca(2+)</name>
        <dbReference type="ChEBI" id="CHEBI:29108"/>
        <label>2</label>
    </ligand>
</feature>
<keyword evidence="7 16" id="KW-0479">Metal-binding</keyword>
<comment type="cofactor">
    <cofactor evidence="16 19">
        <name>Ca(2+)</name>
        <dbReference type="ChEBI" id="CHEBI:29108"/>
    </cofactor>
    <text evidence="16 19">Binds 2 calcium ions per subunit.</text>
</comment>
<feature type="binding site" evidence="15">
    <location>
        <position position="171"/>
    </location>
    <ligand>
        <name>substrate</name>
    </ligand>
</feature>
<dbReference type="Gene3D" id="1.10.520.10">
    <property type="match status" value="1"/>
</dbReference>
<dbReference type="GO" id="GO:0042744">
    <property type="term" value="P:hydrogen peroxide catabolic process"/>
    <property type="evidence" value="ECO:0007669"/>
    <property type="project" value="UniProtKB-KW"/>
</dbReference>
<keyword evidence="13 19" id="KW-0376">Hydrogen peroxide</keyword>
<evidence type="ECO:0000256" key="9">
    <source>
        <dbReference type="ARBA" id="ARBA00023002"/>
    </source>
</evidence>
<dbReference type="PRINTS" id="PR00458">
    <property type="entry name" value="PEROXIDASE"/>
</dbReference>
<dbReference type="STRING" id="210143.A0A1R3HRW9"/>
<dbReference type="SUPFAM" id="SSF48113">
    <property type="entry name" value="Heme-dependent peroxidases"/>
    <property type="match status" value="1"/>
</dbReference>
<dbReference type="InterPro" id="IPR002016">
    <property type="entry name" value="Haem_peroxidase"/>
</dbReference>
<dbReference type="Gramene" id="OMO73103">
    <property type="protein sequence ID" value="OMO73103"/>
    <property type="gene ID" value="CCACVL1_17471"/>
</dbReference>
<evidence type="ECO:0000313" key="21">
    <source>
        <dbReference type="EMBL" id="OMO73103.1"/>
    </source>
</evidence>
<dbReference type="OMA" id="QCTILIE"/>
<dbReference type="AlphaFoldDB" id="A0A1R3HRW9"/>
<feature type="binding site" evidence="16">
    <location>
        <position position="75"/>
    </location>
    <ligand>
        <name>Ca(2+)</name>
        <dbReference type="ChEBI" id="CHEBI:29108"/>
        <label>1</label>
    </ligand>
</feature>
<evidence type="ECO:0000313" key="22">
    <source>
        <dbReference type="Proteomes" id="UP000188268"/>
    </source>
</evidence>
<evidence type="ECO:0000256" key="12">
    <source>
        <dbReference type="ARBA" id="ARBA00023180"/>
    </source>
</evidence>
<feature type="site" description="Transition state stabilizer" evidence="17">
    <location>
        <position position="70"/>
    </location>
</feature>
<evidence type="ECO:0000256" key="14">
    <source>
        <dbReference type="PIRSR" id="PIRSR600823-1"/>
    </source>
</evidence>
<dbReference type="EC" id="1.11.1.7" evidence="4 19"/>
<sequence>MDEKIMKMSSFRLFTVATLFFTLFLPPGSLTYELSPSFYDQTCPEVFIIIREIIEEALLSDPRIGASLLRLHFHDCFVNGCDASILLDNSDTIESEKEASPNKNSARGFDVVDALKIALENECPGTVSCADILAIAAQESVNLAGGPSWLVLLGRRDSKTANRTLANLAIPTPTETLDELKSKFAAVGLNLTTDLVALSGAHTFGRAQCSSIIDRLYDFNGTGNPDPTLNKTYLETLQKACPQGGNGSILVYLDLTTPNTFDKNYYSNLQAYEGLLQSDQELFSTMGADTIGIVDSFSRKQYLFFTNFVISMIRMGNISPLMGTEGEIRMSCRKVNEEIYSSSRSNKYWNSS</sequence>
<evidence type="ECO:0000256" key="11">
    <source>
        <dbReference type="ARBA" id="ARBA00023157"/>
    </source>
</evidence>
<keyword evidence="11 18" id="KW-1015">Disulfide bond</keyword>
<dbReference type="PROSITE" id="PS50873">
    <property type="entry name" value="PEROXIDASE_4"/>
    <property type="match status" value="1"/>
</dbReference>